<dbReference type="AlphaFoldDB" id="A0A0F9ZE03"/>
<name>A0A0F9ZE03_9MICR</name>
<comment type="caution">
    <text evidence="1">The sequence shown here is derived from an EMBL/GenBank/DDBJ whole genome shotgun (WGS) entry which is preliminary data.</text>
</comment>
<dbReference type="VEuPathDB" id="MicrosporidiaDB:AAJ76_1200011476"/>
<proteinExistence type="predicted"/>
<dbReference type="GeneID" id="36318743"/>
<dbReference type="EMBL" id="JPQZ01000012">
    <property type="protein sequence ID" value="KKO75769.1"/>
    <property type="molecule type" value="Genomic_DNA"/>
</dbReference>
<sequence>MKKKFKENDEYHKLFDTGNKGFLTQQEKIIYNIFRAEYKFCKEDILDMEINEENINKLVCKFNLKFNKNTVKEMVEFINVHNREG</sequence>
<organism evidence="1 2">
    <name type="scientific">Vairimorpha ceranae</name>
    <dbReference type="NCBI Taxonomy" id="40302"/>
    <lineage>
        <taxon>Eukaryota</taxon>
        <taxon>Fungi</taxon>
        <taxon>Fungi incertae sedis</taxon>
        <taxon>Microsporidia</taxon>
        <taxon>Nosematidae</taxon>
        <taxon>Vairimorpha</taxon>
    </lineage>
</organism>
<dbReference type="Proteomes" id="UP000034350">
    <property type="component" value="Unassembled WGS sequence"/>
</dbReference>
<dbReference type="VEuPathDB" id="MicrosporidiaDB:G9O61_00g009210"/>
<gene>
    <name evidence="1" type="ORF">AAJ76_1200011476</name>
</gene>
<protein>
    <submittedName>
        <fullName evidence="1">Uncharacterized protein</fullName>
    </submittedName>
</protein>
<accession>A0A0F9ZE03</accession>
<dbReference type="RefSeq" id="XP_024331511.1">
    <property type="nucleotide sequence ID" value="XM_024473846.1"/>
</dbReference>
<evidence type="ECO:0000313" key="2">
    <source>
        <dbReference type="Proteomes" id="UP000034350"/>
    </source>
</evidence>
<evidence type="ECO:0000313" key="1">
    <source>
        <dbReference type="EMBL" id="KKO75769.1"/>
    </source>
</evidence>
<reference evidence="1 2" key="1">
    <citation type="journal article" date="2015" name="Environ. Microbiol.">
        <title>Genome analyses suggest the presence of polyploidy and recent human-driven expansions in eight global populations of the honeybee pathogen Nosema ceranae.</title>
        <authorList>
            <person name="Pelin A."/>
            <person name="Selman M."/>
            <person name="Aris-Brosou S."/>
            <person name="Farinelli L."/>
            <person name="Corradi N."/>
        </authorList>
    </citation>
    <scope>NUCLEOTIDE SEQUENCE [LARGE SCALE GENOMIC DNA]</scope>
    <source>
        <strain evidence="1 2">PA08 1199</strain>
    </source>
</reference>
<keyword evidence="2" id="KW-1185">Reference proteome</keyword>